<dbReference type="PROSITE" id="PS50102">
    <property type="entry name" value="RRM"/>
    <property type="match status" value="1"/>
</dbReference>
<sequence length="925" mass="98306">GAGPADNGAKAGDVKSGKGGGDNNSKTSTTPTHPPEKSTASPPPPSSDKSASPPPQQPPVTTTASKQQPSSTTTLPSSDQSTAANMAAAEDESVLPLEPEGQRQFDTILRATNALVSQDSLLKAANKNVTRLAMRRMLSDHISFTSLLSKLENLQVLDLSGNDLGPQAIRTLCLALPPTCPLVSLNIADNKTDTDTAESIGTLLSKGPPLAYLDVSSNYLGKDFFARCIGQALKSNTTLQTLRAQSIGMVDAKCLLEGLMENSSLVELDISNNDITDRKALGAGFGEILKKSDCLLQSLALVGCNMSPEGLQLLREGLAVNTSLQALNLNNNEFGTSQAMLEFVFSAFSHPALTNLHLNDTRVKDTDVKDPPPPSSAAASKLQVLSMNSSQVSDNFFTCLATAFQGKLPCLVDVDISNNSGLTATVMEQLWKITSGDGSTSSIRKLTTAMNEMETLATQLPVEKFPHLTYLNVRKARFSPKGLTALAGVLSPSGLPLSTLVMDGMKLSGKEGLKKLFASCAASKMTALSLSGCSLNDGDLMPLMDALKSGFKLHMLKLSSNRLTDATPKSLSESLVSFPTHPLSVLDLSSNQISDGGAKDLCSIYASKNHNSSLHSLNLASNAIGKDGLLALVSVMGSKSTLKCLYVNDQTTSFLEADIEEVYVRLAASLGFTVKKSGETIEKGCSDLPSLPDGLSINLRGLGGHIGELGPMLDCPAIATDSASKRLTALTLENVFDICAVLQGQKSGKCVLSSGDWNHVTGADKDNTTPSWLQLADSRKNGIYLGNLPGNTTSQRLEALLEMEADCSIEEVVLMKDPVTKNISGSAWILLSDETSVQRALDFYNRGEALVFGTPFSVARLKVTVEDAGSSEAAAKARQDMVARQKARAAEDRAHRLLIQQNTEESWKRHAYRLAHPAYADGRIW</sequence>
<dbReference type="InterPro" id="IPR001611">
    <property type="entry name" value="Leu-rich_rpt"/>
</dbReference>
<evidence type="ECO:0000313" key="8">
    <source>
        <dbReference type="Proteomes" id="UP001519460"/>
    </source>
</evidence>
<dbReference type="CDD" id="cd00590">
    <property type="entry name" value="RRM_SF"/>
    <property type="match status" value="1"/>
</dbReference>
<feature type="domain" description="RRM" evidence="6">
    <location>
        <begin position="781"/>
        <end position="863"/>
    </location>
</feature>
<dbReference type="EMBL" id="JACVVK020000363">
    <property type="protein sequence ID" value="KAK7476888.1"/>
    <property type="molecule type" value="Genomic_DNA"/>
</dbReference>
<dbReference type="SMART" id="SM00360">
    <property type="entry name" value="RRM"/>
    <property type="match status" value="1"/>
</dbReference>
<proteinExistence type="predicted"/>
<dbReference type="PANTHER" id="PTHR24113">
    <property type="entry name" value="RAN GTPASE-ACTIVATING PROTEIN 1"/>
    <property type="match status" value="1"/>
</dbReference>
<dbReference type="InterPro" id="IPR027038">
    <property type="entry name" value="RanGap"/>
</dbReference>
<name>A0ABD0JPB6_9CAEN</name>
<dbReference type="GO" id="GO:0005096">
    <property type="term" value="F:GTPase activator activity"/>
    <property type="evidence" value="ECO:0007669"/>
    <property type="project" value="UniProtKB-KW"/>
</dbReference>
<evidence type="ECO:0000256" key="1">
    <source>
        <dbReference type="ARBA" id="ARBA00022468"/>
    </source>
</evidence>
<gene>
    <name evidence="7" type="ORF">BaRGS_00031891</name>
</gene>
<dbReference type="SUPFAM" id="SSF52047">
    <property type="entry name" value="RNI-like"/>
    <property type="match status" value="2"/>
</dbReference>
<feature type="compositionally biased region" description="Pro residues" evidence="5">
    <location>
        <begin position="41"/>
        <end position="58"/>
    </location>
</feature>
<evidence type="ECO:0000256" key="4">
    <source>
        <dbReference type="PROSITE-ProRule" id="PRU00176"/>
    </source>
</evidence>
<keyword evidence="8" id="KW-1185">Reference proteome</keyword>
<dbReference type="Pfam" id="PF13516">
    <property type="entry name" value="LRR_6"/>
    <property type="match status" value="6"/>
</dbReference>
<evidence type="ECO:0000259" key="6">
    <source>
        <dbReference type="PROSITE" id="PS50102"/>
    </source>
</evidence>
<dbReference type="Gene3D" id="3.30.70.330">
    <property type="match status" value="1"/>
</dbReference>
<keyword evidence="2" id="KW-0433">Leucine-rich repeat</keyword>
<reference evidence="7 8" key="1">
    <citation type="journal article" date="2023" name="Sci. Data">
        <title>Genome assembly of the Korean intertidal mud-creeper Batillaria attramentaria.</title>
        <authorList>
            <person name="Patra A.K."/>
            <person name="Ho P.T."/>
            <person name="Jun S."/>
            <person name="Lee S.J."/>
            <person name="Kim Y."/>
            <person name="Won Y.J."/>
        </authorList>
    </citation>
    <scope>NUCLEOTIDE SEQUENCE [LARGE SCALE GENOMIC DNA]</scope>
    <source>
        <strain evidence="7">Wonlab-2016</strain>
    </source>
</reference>
<dbReference type="Gene3D" id="3.80.10.10">
    <property type="entry name" value="Ribonuclease Inhibitor"/>
    <property type="match status" value="4"/>
</dbReference>
<dbReference type="InterPro" id="IPR012677">
    <property type="entry name" value="Nucleotide-bd_a/b_plait_sf"/>
</dbReference>
<keyword evidence="4" id="KW-0694">RNA-binding</keyword>
<dbReference type="AlphaFoldDB" id="A0ABD0JPB6"/>
<dbReference type="InterPro" id="IPR032675">
    <property type="entry name" value="LRR_dom_sf"/>
</dbReference>
<comment type="caution">
    <text evidence="7">The sequence shown here is derived from an EMBL/GenBank/DDBJ whole genome shotgun (WGS) entry which is preliminary data.</text>
</comment>
<keyword evidence="3" id="KW-0677">Repeat</keyword>
<dbReference type="InterPro" id="IPR000504">
    <property type="entry name" value="RRM_dom"/>
</dbReference>
<protein>
    <recommendedName>
        <fullName evidence="6">RRM domain-containing protein</fullName>
    </recommendedName>
</protein>
<accession>A0ABD0JPB6</accession>
<evidence type="ECO:0000256" key="3">
    <source>
        <dbReference type="ARBA" id="ARBA00022737"/>
    </source>
</evidence>
<evidence type="ECO:0000256" key="5">
    <source>
        <dbReference type="SAM" id="MobiDB-lite"/>
    </source>
</evidence>
<dbReference type="SUPFAM" id="SSF54928">
    <property type="entry name" value="RNA-binding domain, RBD"/>
    <property type="match status" value="1"/>
</dbReference>
<keyword evidence="1" id="KW-0343">GTPase activation</keyword>
<dbReference type="PANTHER" id="PTHR24113:SF12">
    <property type="entry name" value="RAN GTPASE-ACTIVATING PROTEIN 1"/>
    <property type="match status" value="1"/>
</dbReference>
<dbReference type="SMART" id="SM00368">
    <property type="entry name" value="LRR_RI"/>
    <property type="match status" value="9"/>
</dbReference>
<evidence type="ECO:0000313" key="7">
    <source>
        <dbReference type="EMBL" id="KAK7476888.1"/>
    </source>
</evidence>
<dbReference type="Proteomes" id="UP001519460">
    <property type="component" value="Unassembled WGS sequence"/>
</dbReference>
<feature type="region of interest" description="Disordered" evidence="5">
    <location>
        <begin position="1"/>
        <end position="97"/>
    </location>
</feature>
<feature type="non-terminal residue" evidence="7">
    <location>
        <position position="1"/>
    </location>
</feature>
<dbReference type="InterPro" id="IPR035979">
    <property type="entry name" value="RBD_domain_sf"/>
</dbReference>
<evidence type="ECO:0000256" key="2">
    <source>
        <dbReference type="ARBA" id="ARBA00022614"/>
    </source>
</evidence>
<organism evidence="7 8">
    <name type="scientific">Batillaria attramentaria</name>
    <dbReference type="NCBI Taxonomy" id="370345"/>
    <lineage>
        <taxon>Eukaryota</taxon>
        <taxon>Metazoa</taxon>
        <taxon>Spiralia</taxon>
        <taxon>Lophotrochozoa</taxon>
        <taxon>Mollusca</taxon>
        <taxon>Gastropoda</taxon>
        <taxon>Caenogastropoda</taxon>
        <taxon>Sorbeoconcha</taxon>
        <taxon>Cerithioidea</taxon>
        <taxon>Batillariidae</taxon>
        <taxon>Batillaria</taxon>
    </lineage>
</organism>
<feature type="compositionally biased region" description="Low complexity" evidence="5">
    <location>
        <begin position="59"/>
        <end position="82"/>
    </location>
</feature>
<dbReference type="GO" id="GO:0003723">
    <property type="term" value="F:RNA binding"/>
    <property type="evidence" value="ECO:0007669"/>
    <property type="project" value="UniProtKB-UniRule"/>
</dbReference>